<proteinExistence type="predicted"/>
<organism evidence="3 4">
    <name type="scientific">Alicyclobacillus ferrooxydans</name>
    <dbReference type="NCBI Taxonomy" id="471514"/>
    <lineage>
        <taxon>Bacteria</taxon>
        <taxon>Bacillati</taxon>
        <taxon>Bacillota</taxon>
        <taxon>Bacilli</taxon>
        <taxon>Bacillales</taxon>
        <taxon>Alicyclobacillaceae</taxon>
        <taxon>Alicyclobacillus</taxon>
    </lineage>
</organism>
<dbReference type="RefSeq" id="WP_054970165.1">
    <property type="nucleotide sequence ID" value="NZ_LJCO01000069.1"/>
</dbReference>
<dbReference type="SUPFAM" id="SSF143842">
    <property type="entry name" value="YwmB-like"/>
    <property type="match status" value="1"/>
</dbReference>
<feature type="compositionally biased region" description="Low complexity" evidence="1">
    <location>
        <begin position="76"/>
        <end position="98"/>
    </location>
</feature>
<dbReference type="PATRIC" id="fig|471514.4.peg.4896"/>
<dbReference type="InterPro" id="IPR036209">
    <property type="entry name" value="YwmB-like_sf"/>
</dbReference>
<dbReference type="STRING" id="471514.AN477_16020"/>
<feature type="compositionally biased region" description="Polar residues" evidence="1">
    <location>
        <begin position="53"/>
        <end position="69"/>
    </location>
</feature>
<sequence length="347" mass="36564">MKRRTLLVTAACGVMALAGYHMVSTATVGNGLNQTGMSSHRMAAATRSLISFDPQTNSARTVSATSSTPGVGRPQTSTSAASSTQNGSTPASSTQSSSGGSGQAGNINLNAANPKTEAQFLETAFRATGSQVNGYVVNNWSQVNNNFESLQQITSFVDKIGQELGVQNAKFLTHQDTGTTQTASNGHSDQNTSEVYGTWPDSTQITVTASTFNFGNGQKETLLVIWARSKGSNLKQFEQDLSTIRNILDSEGVAPEISACIIGSQGARMSGGQAESLISEAFASVHAARVEGVSTSLYTSISGYSAMMPQYILTDGRKMNIQIGIHYDAVHHRTNVLVGSPIITVTY</sequence>
<dbReference type="EMBL" id="LJCO01000069">
    <property type="protein sequence ID" value="KPV42834.1"/>
    <property type="molecule type" value="Genomic_DNA"/>
</dbReference>
<dbReference type="Gene3D" id="3.30.360.40">
    <property type="entry name" value="YwmB-like"/>
    <property type="match status" value="1"/>
</dbReference>
<dbReference type="AlphaFoldDB" id="A0A0P9CIH6"/>
<name>A0A0P9CIH6_9BACL</name>
<evidence type="ECO:0008006" key="5">
    <source>
        <dbReference type="Google" id="ProtNLM"/>
    </source>
</evidence>
<keyword evidence="4" id="KW-1185">Reference proteome</keyword>
<dbReference type="InterPro" id="IPR014794">
    <property type="entry name" value="DUF1779"/>
</dbReference>
<reference evidence="3 4" key="1">
    <citation type="submission" date="2015-09" db="EMBL/GenBank/DDBJ databases">
        <title>Draft genome sequence of Alicyclobacillus ferrooxydans DSM 22381.</title>
        <authorList>
            <person name="Hemp J."/>
        </authorList>
    </citation>
    <scope>NUCLEOTIDE SEQUENCE [LARGE SCALE GENOMIC DNA]</scope>
    <source>
        <strain evidence="3 4">TC-34</strain>
    </source>
</reference>
<keyword evidence="2" id="KW-0732">Signal</keyword>
<feature type="signal peptide" evidence="2">
    <location>
        <begin position="1"/>
        <end position="26"/>
    </location>
</feature>
<evidence type="ECO:0000256" key="1">
    <source>
        <dbReference type="SAM" id="MobiDB-lite"/>
    </source>
</evidence>
<feature type="chain" id="PRO_5006155890" description="TATA-box binding protein" evidence="2">
    <location>
        <begin position="27"/>
        <end position="347"/>
    </location>
</feature>
<evidence type="ECO:0000313" key="4">
    <source>
        <dbReference type="Proteomes" id="UP000050482"/>
    </source>
</evidence>
<accession>A0A0P9CIH6</accession>
<evidence type="ECO:0000256" key="2">
    <source>
        <dbReference type="SAM" id="SignalP"/>
    </source>
</evidence>
<feature type="region of interest" description="Disordered" evidence="1">
    <location>
        <begin position="51"/>
        <end position="109"/>
    </location>
</feature>
<evidence type="ECO:0000313" key="3">
    <source>
        <dbReference type="EMBL" id="KPV42834.1"/>
    </source>
</evidence>
<comment type="caution">
    <text evidence="3">The sequence shown here is derived from an EMBL/GenBank/DDBJ whole genome shotgun (WGS) entry which is preliminary data.</text>
</comment>
<gene>
    <name evidence="3" type="ORF">AN477_16020</name>
</gene>
<dbReference type="Pfam" id="PF08680">
    <property type="entry name" value="DUF1779"/>
    <property type="match status" value="1"/>
</dbReference>
<dbReference type="Proteomes" id="UP000050482">
    <property type="component" value="Unassembled WGS sequence"/>
</dbReference>
<protein>
    <recommendedName>
        <fullName evidence="5">TATA-box binding protein</fullName>
    </recommendedName>
</protein>